<proteinExistence type="predicted"/>
<organism evidence="1 2">
    <name type="scientific">Holothuria leucospilota</name>
    <name type="common">Black long sea cucumber</name>
    <name type="synonym">Mertensiothuria leucospilota</name>
    <dbReference type="NCBI Taxonomy" id="206669"/>
    <lineage>
        <taxon>Eukaryota</taxon>
        <taxon>Metazoa</taxon>
        <taxon>Echinodermata</taxon>
        <taxon>Eleutherozoa</taxon>
        <taxon>Echinozoa</taxon>
        <taxon>Holothuroidea</taxon>
        <taxon>Aspidochirotacea</taxon>
        <taxon>Aspidochirotida</taxon>
        <taxon>Holothuriidae</taxon>
        <taxon>Holothuria</taxon>
    </lineage>
</organism>
<protein>
    <submittedName>
        <fullName evidence="1">Uncharacterized protein</fullName>
    </submittedName>
</protein>
<accession>A0A9Q1HDL8</accession>
<dbReference type="EMBL" id="JAIZAY010000005">
    <property type="protein sequence ID" value="KAJ8041326.1"/>
    <property type="molecule type" value="Genomic_DNA"/>
</dbReference>
<gene>
    <name evidence="1" type="ORF">HOLleu_12116</name>
</gene>
<evidence type="ECO:0000313" key="2">
    <source>
        <dbReference type="Proteomes" id="UP001152320"/>
    </source>
</evidence>
<name>A0A9Q1HDL8_HOLLE</name>
<reference evidence="1" key="1">
    <citation type="submission" date="2021-10" db="EMBL/GenBank/DDBJ databases">
        <title>Tropical sea cucumber genome reveals ecological adaptation and Cuvierian tubules defense mechanism.</title>
        <authorList>
            <person name="Chen T."/>
        </authorList>
    </citation>
    <scope>NUCLEOTIDE SEQUENCE</scope>
    <source>
        <strain evidence="1">Nanhai2018</strain>
        <tissue evidence="1">Muscle</tissue>
    </source>
</reference>
<evidence type="ECO:0000313" key="1">
    <source>
        <dbReference type="EMBL" id="KAJ8041326.1"/>
    </source>
</evidence>
<dbReference type="Proteomes" id="UP001152320">
    <property type="component" value="Chromosome 5"/>
</dbReference>
<comment type="caution">
    <text evidence="1">The sequence shown here is derived from an EMBL/GenBank/DDBJ whole genome shotgun (WGS) entry which is preliminary data.</text>
</comment>
<keyword evidence="2" id="KW-1185">Reference proteome</keyword>
<sequence length="102" mass="12270">MALFGIEHISSKPQCIFAFWFSYKSWFQRYEIFLYHMQYFRLLIHTVYSTQSCRHLFLRVRHVFVSCFLQFLCGRGMDNAPPHPLCLTLKCNHQVLVFCVEP</sequence>
<dbReference type="AlphaFoldDB" id="A0A9Q1HDL8"/>